<dbReference type="EMBL" id="SDKK01000005">
    <property type="protein sequence ID" value="TYC60131.1"/>
    <property type="molecule type" value="Genomic_DNA"/>
</dbReference>
<evidence type="ECO:0000313" key="1">
    <source>
        <dbReference type="EMBL" id="TYC60131.1"/>
    </source>
</evidence>
<evidence type="ECO:0008006" key="3">
    <source>
        <dbReference type="Google" id="ProtNLM"/>
    </source>
</evidence>
<organism evidence="1 2">
    <name type="scientific">Zoogloea oleivorans</name>
    <dbReference type="NCBI Taxonomy" id="1552750"/>
    <lineage>
        <taxon>Bacteria</taxon>
        <taxon>Pseudomonadati</taxon>
        <taxon>Pseudomonadota</taxon>
        <taxon>Betaproteobacteria</taxon>
        <taxon>Rhodocyclales</taxon>
        <taxon>Zoogloeaceae</taxon>
        <taxon>Zoogloea</taxon>
    </lineage>
</organism>
<comment type="caution">
    <text evidence="1">The sequence shown here is derived from an EMBL/GenBank/DDBJ whole genome shotgun (WGS) entry which is preliminary data.</text>
</comment>
<accession>A0A6C2D271</accession>
<gene>
    <name evidence="1" type="ORF">ETQ85_06380</name>
</gene>
<dbReference type="AlphaFoldDB" id="A0A6C2D271"/>
<dbReference type="RefSeq" id="WP_148578220.1">
    <property type="nucleotide sequence ID" value="NZ_SDKK01000005.1"/>
</dbReference>
<proteinExistence type="predicted"/>
<evidence type="ECO:0000313" key="2">
    <source>
        <dbReference type="Proteomes" id="UP000389128"/>
    </source>
</evidence>
<protein>
    <recommendedName>
        <fullName evidence="3">NTF2-like N-terminal transpeptidase domain-containing protein</fullName>
    </recommendedName>
</protein>
<sequence>MKRFSSFESAVSVMMQDAFFLRNVISGRALSRARWATMAAASMLMLAGCAAFAPKAPELEVRERAQARWDALIAGNWEKAYSYSTPAYRKAVDLFGFRARSAGPVKLKSAEVVNARCRDLTCEVTVRVGFAPLQRGYPETFTDLEDRWVLESGDWWRYERF</sequence>
<dbReference type="Proteomes" id="UP000389128">
    <property type="component" value="Unassembled WGS sequence"/>
</dbReference>
<reference evidence="1 2" key="1">
    <citation type="submission" date="2019-01" db="EMBL/GenBank/DDBJ databases">
        <title>Zoogloea oleivorans genome sequencing and assembly.</title>
        <authorList>
            <person name="Tancsics A."/>
            <person name="Farkas M."/>
            <person name="Kriszt B."/>
            <person name="Maroti G."/>
            <person name="Horvath B."/>
        </authorList>
    </citation>
    <scope>NUCLEOTIDE SEQUENCE [LARGE SCALE GENOMIC DNA]</scope>
    <source>
        <strain evidence="1 2">Buc</strain>
    </source>
</reference>
<name>A0A6C2D271_9RHOO</name>
<dbReference type="OrthoDB" id="8796993at2"/>
<keyword evidence="2" id="KW-1185">Reference proteome</keyword>